<protein>
    <submittedName>
        <fullName evidence="1">DUF6188 family protein</fullName>
    </submittedName>
</protein>
<dbReference type="EMBL" id="JAVRFD010000001">
    <property type="protein sequence ID" value="MDT0541407.1"/>
    <property type="molecule type" value="Genomic_DNA"/>
</dbReference>
<evidence type="ECO:0000313" key="1">
    <source>
        <dbReference type="EMBL" id="MDT0541407.1"/>
    </source>
</evidence>
<accession>A0ABU2X6F6</accession>
<gene>
    <name evidence="1" type="ORF">RND15_01585</name>
</gene>
<dbReference type="Pfam" id="PF19686">
    <property type="entry name" value="DUF6188"/>
    <property type="match status" value="1"/>
</dbReference>
<name>A0ABU2X6F6_9ACTN</name>
<proteinExistence type="predicted"/>
<keyword evidence="2" id="KW-1185">Reference proteome</keyword>
<dbReference type="RefSeq" id="WP_311721675.1">
    <property type="nucleotide sequence ID" value="NZ_JAVRFD010000001.1"/>
</dbReference>
<dbReference type="InterPro" id="IPR046179">
    <property type="entry name" value="DUF6188"/>
</dbReference>
<sequence>MRNGIDRAEDGWDVRSIRGVGVGEVVVGSVMRLHIGSHGIEVHSPAELTAGGEAYAIHAAGRINLDKVTLLLDQVVAEVHVSDSGALKVRFAGGWRLDVPVVPEGLGWIVALRGRHFISPVAGGGVRMSDRRSG</sequence>
<evidence type="ECO:0000313" key="2">
    <source>
        <dbReference type="Proteomes" id="UP001180754"/>
    </source>
</evidence>
<comment type="caution">
    <text evidence="1">The sequence shown here is derived from an EMBL/GenBank/DDBJ whole genome shotgun (WGS) entry which is preliminary data.</text>
</comment>
<organism evidence="1 2">
    <name type="scientific">Streptomyces lonegramiae</name>
    <dbReference type="NCBI Taxonomy" id="3075524"/>
    <lineage>
        <taxon>Bacteria</taxon>
        <taxon>Bacillati</taxon>
        <taxon>Actinomycetota</taxon>
        <taxon>Actinomycetes</taxon>
        <taxon>Kitasatosporales</taxon>
        <taxon>Streptomycetaceae</taxon>
        <taxon>Streptomyces</taxon>
    </lineage>
</organism>
<dbReference type="Proteomes" id="UP001180754">
    <property type="component" value="Unassembled WGS sequence"/>
</dbReference>
<reference evidence="1" key="1">
    <citation type="submission" date="2024-05" db="EMBL/GenBank/DDBJ databases">
        <title>30 novel species of actinomycetes from the DSMZ collection.</title>
        <authorList>
            <person name="Nouioui I."/>
        </authorList>
    </citation>
    <scope>NUCLEOTIDE SEQUENCE</scope>
    <source>
        <strain evidence="1">DSM 41529</strain>
    </source>
</reference>